<comment type="caution">
    <text evidence="1">The sequence shown here is derived from an EMBL/GenBank/DDBJ whole genome shotgun (WGS) entry which is preliminary data.</text>
</comment>
<reference evidence="1" key="1">
    <citation type="submission" date="2021-01" db="EMBL/GenBank/DDBJ databases">
        <title>Marivirga sp. nov., isolated from intertidal surface sediments.</title>
        <authorList>
            <person name="Zhang M."/>
        </authorList>
    </citation>
    <scope>NUCLEOTIDE SEQUENCE</scope>
    <source>
        <strain evidence="1">SM1354</strain>
    </source>
</reference>
<keyword evidence="2" id="KW-1185">Reference proteome</keyword>
<proteinExistence type="predicted"/>
<dbReference type="Proteomes" id="UP000642920">
    <property type="component" value="Unassembled WGS sequence"/>
</dbReference>
<name>A0A937AAH2_9BACT</name>
<protein>
    <submittedName>
        <fullName evidence="1">Uncharacterized protein</fullName>
    </submittedName>
</protein>
<evidence type="ECO:0000313" key="2">
    <source>
        <dbReference type="Proteomes" id="UP000642920"/>
    </source>
</evidence>
<dbReference type="SUPFAM" id="SSF101898">
    <property type="entry name" value="NHL repeat"/>
    <property type="match status" value="1"/>
</dbReference>
<accession>A0A937AAH2</accession>
<dbReference type="AlphaFoldDB" id="A0A937AAH2"/>
<sequence length="308" mass="35010">MKQFCHNAFQLYLLIQATFLGVNFSYAQLKPKIQIIEAEQFSFRKIAELPTVINEASGLAIYDKDSLFWTHNDGGKSILYGIDSKGEIRKTIHLKNKNKGWEDLAIDSEGNFYIAATGNNRNDKKDLKVYKLPPLSTIDHPISLAEPISFRYEDQLTYPAKPENANFDCDALISIRDSLYLFTKNRTDPYNGIINIYALPKKTGTYQAKKVDSFKLDGAAMDNWITGADISKDGSLIALLFHNKILFIEKSHTEKVSEGNFYQLNLGHFSHKAGICFTAKNEIYIVDENELNLLGGNIYHLNIQYFIK</sequence>
<dbReference type="EMBL" id="JAERQG010000004">
    <property type="protein sequence ID" value="MBL0766837.1"/>
    <property type="molecule type" value="Genomic_DNA"/>
</dbReference>
<gene>
    <name evidence="1" type="ORF">JKP34_16330</name>
</gene>
<dbReference type="InterPro" id="IPR011042">
    <property type="entry name" value="6-blade_b-propeller_TolB-like"/>
</dbReference>
<dbReference type="Gene3D" id="2.120.10.30">
    <property type="entry name" value="TolB, C-terminal domain"/>
    <property type="match status" value="1"/>
</dbReference>
<organism evidence="1 2">
    <name type="scientific">Marivirga atlantica</name>
    <dbReference type="NCBI Taxonomy" id="1548457"/>
    <lineage>
        <taxon>Bacteria</taxon>
        <taxon>Pseudomonadati</taxon>
        <taxon>Bacteroidota</taxon>
        <taxon>Cytophagia</taxon>
        <taxon>Cytophagales</taxon>
        <taxon>Marivirgaceae</taxon>
        <taxon>Marivirga</taxon>
    </lineage>
</organism>
<evidence type="ECO:0000313" key="1">
    <source>
        <dbReference type="EMBL" id="MBL0766837.1"/>
    </source>
</evidence>
<dbReference type="RefSeq" id="WP_201923799.1">
    <property type="nucleotide sequence ID" value="NZ_JAERQG010000004.1"/>
</dbReference>